<feature type="coiled-coil region" evidence="6">
    <location>
        <begin position="680"/>
        <end position="707"/>
    </location>
</feature>
<dbReference type="SUPFAM" id="SSF47986">
    <property type="entry name" value="DEATH domain"/>
    <property type="match status" value="1"/>
</dbReference>
<feature type="coiled-coil region" evidence="6">
    <location>
        <begin position="108"/>
        <end position="135"/>
    </location>
</feature>
<reference evidence="10" key="1">
    <citation type="submission" date="2025-08" db="UniProtKB">
        <authorList>
            <consortium name="RefSeq"/>
        </authorList>
    </citation>
    <scope>IDENTIFICATION</scope>
    <source>
        <tissue evidence="10">Testes</tissue>
    </source>
</reference>
<evidence type="ECO:0000256" key="3">
    <source>
        <dbReference type="ARBA" id="ARBA00022737"/>
    </source>
</evidence>
<evidence type="ECO:0000256" key="6">
    <source>
        <dbReference type="SAM" id="Coils"/>
    </source>
</evidence>
<dbReference type="InterPro" id="IPR001875">
    <property type="entry name" value="DED_dom"/>
</dbReference>
<dbReference type="PANTHER" id="PTHR14514">
    <property type="entry name" value="PKA ANCHORING PROTEIN"/>
    <property type="match status" value="1"/>
</dbReference>
<dbReference type="InterPro" id="IPR011029">
    <property type="entry name" value="DEATH-like_dom_sf"/>
</dbReference>
<dbReference type="SMART" id="SM00150">
    <property type="entry name" value="SPEC"/>
    <property type="match status" value="17"/>
</dbReference>
<keyword evidence="2" id="KW-0597">Phosphoprotein</keyword>
<feature type="compositionally biased region" description="Low complexity" evidence="7">
    <location>
        <begin position="2366"/>
        <end position="2378"/>
    </location>
</feature>
<feature type="coiled-coil region" evidence="6">
    <location>
        <begin position="327"/>
        <end position="361"/>
    </location>
</feature>
<gene>
    <name evidence="10" type="primary">LOC102808171</name>
</gene>
<dbReference type="PROSITE" id="PS50168">
    <property type="entry name" value="DED"/>
    <property type="match status" value="1"/>
</dbReference>
<feature type="coiled-coil region" evidence="6">
    <location>
        <begin position="1461"/>
        <end position="1488"/>
    </location>
</feature>
<dbReference type="Gene3D" id="1.10.533.10">
    <property type="entry name" value="Death Domain, Fas"/>
    <property type="match status" value="1"/>
</dbReference>
<evidence type="ECO:0000256" key="2">
    <source>
        <dbReference type="ARBA" id="ARBA00022553"/>
    </source>
</evidence>
<proteinExistence type="predicted"/>
<protein>
    <submittedName>
        <fullName evidence="10">Nesprin-1-like</fullName>
    </submittedName>
</protein>
<evidence type="ECO:0000313" key="10">
    <source>
        <dbReference type="RefSeq" id="XP_006815835.1"/>
    </source>
</evidence>
<feature type="compositionally biased region" description="Polar residues" evidence="7">
    <location>
        <begin position="2379"/>
        <end position="2388"/>
    </location>
</feature>
<sequence length="2798" mass="326290">MAATEISGINSLLADISDQLSEKEVTSIKDLLIGKQLLKKDETQYISGMNIFRVLHDRGDISVTNLGLLKKLIVEIHRRPLLDLVETFEKRQVPVSKDKHRKKLTSPRKVKDKKVQELEKEFFNLEKKMGEKESELDSAFDRQRKYQQVLMELISRMESTQSKLSAAGEIEDPDEQLRVLQEIMKEIAELKEFAGIVADNGSKSLEEGDVQGQHAIEATLGIITDTLDKLHAQSTSKHNVLEEQIHERDDQRRRMQEYQGQLREVEDWVTRSLEDYDSLVLYEDGEHEIADTEVNIITNRKLQEELEKNIQLLDVILNLSCEPNSPEKTIQTQAELLKTRVDGLKEELSRNEDTLKSIRTRQLIAEEYSRHSQNLRSWLDEWKRVTPTIRAAPEPSPSLLKQQELERQKLAEELSAHHALIQSVAKRAEEIVGLKDSLGIDCTGDYAVQNSKWEELSEKIAERKQQLEDSLKHTKNQEGYNSAPLHQYKVKMLAGYDLPETETTSEDLKTVLKALSQCWDKLQTQAKDKQTRLDQLFEFQEQYQDSLLSVSQWLDTVQNKLFSTDWSKDTEEQLAEHAELYTAIRDFQDQIGFMNQACQMIIAEADTKDRARIKQALLDLTDRLTTLETKAREKDKELQERKLQYTVYRDEIHQLQKWICDTKQMLECDKDRDDEGKCSLEESLLIAQEIENDIQKYEGRLNGISERKQCMSDQDHRHQLSTEIINLQSSWDDLLKHVTVRRNKLNKTKLLQEQYQKMMGNYGDYLDTVERKLKYEQIIASDLHDLQEQYVKYRDFISDMEEHRLVIESFAQKTDNATRQKYASLQISLYQRTHKLQDQVSQQGRQLERLGQEWQHFEKRYCELNGWLAHMESQLPGDTRDSNIEVIQQNVHRLQAIETLLADNETSSDQVITLGRNLLKDIACPALESRVRDFSERWMDLKGKVTTSLKALNLLLSTWMTFESESDELVDWLQRALQWLDEWTRREHVSEKGSIAHQLDKFMEFRKDVDSHSNIKTAVVNNGNQLVILKTTDIKCVKEKISIIESHWNKLMSDIPALQDELHRLQMEILPSRQALTELMMWMGGLQKAIAKYDMADCSGSIDVESDLRKYKDYQLDLQSRQMTVEFINKANQDKNSKNSDTTDFAEQICALNNMWQSINKEVNDRIKSLEILHTDWIDYEKSIDDVLKWYEQQECRIVRHEGTIGHEIEVRNALRDCQVVEELVESKSHELEMMEKSGLKICSRGQIQSTIDRIQQAKNTLLTKRSNLQRNLLTLLDLWKQYNETLHIVSKCLTEAEYIVSKLKTISGRLDSFKSSLYKVKSFQIELKNSNIHLATLNNLTKQLIQVCEPSVGNELETSISDISIRWKAVGATMHMYEQALVHWESYENEYLKVAEWIEGKEHRVEAMIWMFFAQNSDADKNKQLESAKGLKLELDSYHSVSGLTLLINPLTGHADSTTIMEITAQQKSLQQKLDNMRKTVNKQVERMENYIISQRKFQDTLQTLTIWIDNIEEVIDKDDPNTSIKEKYIQDRMAELKSVIVKFINNNSQLDSLNEMGYKQSLETSDAQKLTNLNRKWNTLSNQTSERYRKLQGIWLQHQSFAQKCDAWMIFVAQIETNLSVNIAGNYKLLLEQQQLFELFESDIFNRQQILFSVISDGQKILKEFELDDQEEFKNKLILLTEQWQSVVKRASQRKEIIDQAIADWQTYRMMLDEMNSWFDGMDEEIAACEITCPTLLKLEHMLEQAENTQQEVSIQEGNFLSLNENGIQLMRISDRVANEVIKMELTDSQKRWYNITAALNKQTHKLEELIGQWNSAEQHIEDLQAWLIDTKEMLNGSLPCLYEELQHELQNCKQQESAFVTSQVKLKTLTTLEHELVGTINPEDLSILREKISLLAEQWDEIRHQTVNRKQVIIDKIHEWSLFAERYKELSDWFIKTEVKMSKNGENNIEGLLYELQHAYSGELKTAADNKKQLIELGERLISASNELKASEIEYKLARINDKWKHLMNFISFRTKKLQQTLVAVQQLENNMSNLCQWLSYIEKELSTPLVYETYDASEIRLKLQTQQTLQKDIESHSIGVASVLDFCEELLNDCGACPTKSECEAIQKSTRNLDYRWRHINTLSMKRRMSIEETCRHWQTIFDDHTKFEDWLVSAERVAYIPNSSTASFVDMKKDLKQFELFQTDVHENLTQLEIINKQYRRLAREGRIDSGDKLKSMVHDVNNRWDNLSRRCTSVIKRLKLMLHQRDEFETARESLLVWLMELGLRLTDLEHLSESDTKVKVQQIKAFQNEMDSNKTRQETVNMLAHALMQKCQSTDAEFIQKELDELNKYYNEVYGRSDSLKSSLNYPSRKSSPGIYGKSSSPTRSSRSSISQNHRTASGKRTPSAYDSAKVASSLREISESYTPISSRSFDWDTANLTSYQEMPSIAQYRDYVSPSGDILRILQECEGKIEQMEVALERRMPAGCDVEYEKSEYESLMSDTVACVSIIKGLANRLLDDPTLTDQITTIINRWEVVQSDVVDKHRRMQKTHQEWQRFRSDINNICSWLDKAENILSSQIGSSGDIYYLDSTIRQQRDFLAELEARKAIVMSINLCSKKFTSLESIRGPEMKKRVRAMNDRWEIVCSLAYDWQKQLQRRLIRCDEFHTTTSDLIGWLQQMENHMDDMEPLELLIDQYMLIECYRKYLRFRQELDDFKPCVISLKETADQLLIHAGTREWAMENDKLSIIVNKVDTLFKRCLNNLEFLSNAIDIGEYSDTLYEGDIGGVIGKPMKKFDDIPRYYSNMSTSTRFG</sequence>
<feature type="domain" description="DED" evidence="8">
    <location>
        <begin position="8"/>
        <end position="87"/>
    </location>
</feature>
<evidence type="ECO:0000256" key="1">
    <source>
        <dbReference type="ARBA" id="ARBA00004126"/>
    </source>
</evidence>
<feature type="coiled-coil region" evidence="6">
    <location>
        <begin position="610"/>
        <end position="637"/>
    </location>
</feature>
<dbReference type="GeneID" id="102808171"/>
<dbReference type="SUPFAM" id="SSF46966">
    <property type="entry name" value="Spectrin repeat"/>
    <property type="match status" value="18"/>
</dbReference>
<feature type="compositionally biased region" description="Polar residues" evidence="7">
    <location>
        <begin position="2347"/>
        <end position="2358"/>
    </location>
</feature>
<dbReference type="Pfam" id="PF01335">
    <property type="entry name" value="DED"/>
    <property type="match status" value="1"/>
</dbReference>
<name>A0ABM0M744_SACKO</name>
<feature type="region of interest" description="Disordered" evidence="7">
    <location>
        <begin position="2347"/>
        <end position="2395"/>
    </location>
</feature>
<dbReference type="Pfam" id="PF00435">
    <property type="entry name" value="Spectrin"/>
    <property type="match status" value="7"/>
</dbReference>
<comment type="subcellular location">
    <subcellularLocation>
        <location evidence="1">Nucleus membrane</location>
    </subcellularLocation>
</comment>
<dbReference type="Proteomes" id="UP000694865">
    <property type="component" value="Unplaced"/>
</dbReference>
<keyword evidence="5" id="KW-0539">Nucleus</keyword>
<dbReference type="PANTHER" id="PTHR14514:SF7">
    <property type="entry name" value="KASH DOMAIN-CONTAINING PROTEIN"/>
    <property type="match status" value="1"/>
</dbReference>
<evidence type="ECO:0000256" key="4">
    <source>
        <dbReference type="ARBA" id="ARBA00023136"/>
    </source>
</evidence>
<accession>A0ABM0M744</accession>
<dbReference type="InterPro" id="IPR002017">
    <property type="entry name" value="Spectrin_repeat"/>
</dbReference>
<dbReference type="Gene3D" id="1.20.58.60">
    <property type="match status" value="14"/>
</dbReference>
<organism evidence="9 10">
    <name type="scientific">Saccoglossus kowalevskii</name>
    <name type="common">Acorn worm</name>
    <dbReference type="NCBI Taxonomy" id="10224"/>
    <lineage>
        <taxon>Eukaryota</taxon>
        <taxon>Metazoa</taxon>
        <taxon>Hemichordata</taxon>
        <taxon>Enteropneusta</taxon>
        <taxon>Harrimaniidae</taxon>
        <taxon>Saccoglossus</taxon>
    </lineage>
</organism>
<keyword evidence="4" id="KW-0472">Membrane</keyword>
<keyword evidence="3" id="KW-0677">Repeat</keyword>
<dbReference type="CDD" id="cd00045">
    <property type="entry name" value="DED"/>
    <property type="match status" value="1"/>
</dbReference>
<dbReference type="InterPro" id="IPR018159">
    <property type="entry name" value="Spectrin/alpha-actinin"/>
</dbReference>
<dbReference type="RefSeq" id="XP_006815835.1">
    <property type="nucleotide sequence ID" value="XM_006815772.1"/>
</dbReference>
<keyword evidence="6" id="KW-0175">Coiled coil</keyword>
<keyword evidence="9" id="KW-1185">Reference proteome</keyword>
<evidence type="ECO:0000259" key="8">
    <source>
        <dbReference type="PROSITE" id="PS50168"/>
    </source>
</evidence>
<evidence type="ECO:0000256" key="5">
    <source>
        <dbReference type="ARBA" id="ARBA00023242"/>
    </source>
</evidence>
<dbReference type="CDD" id="cd00176">
    <property type="entry name" value="SPEC"/>
    <property type="match status" value="7"/>
</dbReference>
<evidence type="ECO:0000256" key="7">
    <source>
        <dbReference type="SAM" id="MobiDB-lite"/>
    </source>
</evidence>
<evidence type="ECO:0000313" key="9">
    <source>
        <dbReference type="Proteomes" id="UP000694865"/>
    </source>
</evidence>
<feature type="coiled-coil region" evidence="6">
    <location>
        <begin position="450"/>
        <end position="477"/>
    </location>
</feature>